<dbReference type="SUPFAM" id="SSF158472">
    <property type="entry name" value="HAMP domain-like"/>
    <property type="match status" value="1"/>
</dbReference>
<feature type="transmembrane region" description="Helical" evidence="7">
    <location>
        <begin position="120"/>
        <end position="138"/>
    </location>
</feature>
<dbReference type="SUPFAM" id="SSF55073">
    <property type="entry name" value="Nucleotide cyclase"/>
    <property type="match status" value="1"/>
</dbReference>
<sequence length="525" mass="54970">MGFRDRARAAAASFPPLLTGSFTRPWPLYVIGIQIANVAGAAFVFGFLQYLLPGDDAIRIGDEVEFDQIKPFLGYLAMTAVLASGVAWLLARPVIVWQSAPQTGANGHAARNRALRIPPLLAWALAAFWTIGGIIFVASTADSVQFAVITSLTVAIGAGTACAIGYLFAERVLRPVHADAIASGDASLRKPPSVSSRLRVGWSVTVLVPVSGIVVVATAALTGSLRSSAEAVLSSILILSAGLLVGSLAVTKLTAGAISDPINQLRAALKRVQAGDYSTPVHIYDATELGQLQAGFNEMVTAIEEREELRDLFGRYVGIDVARRALSDGVALGGEERFVAVLFVDLTGSTNLAMQQPPAKIVTLLNNFFHVVVEAVDRHDGLVNKFLGDAAMAVFGAPLEHSDPAGAALAAARELAQRLPYILRTGPGDDAVGFGIGVAAGSTVAGNVGAAHRLEYTVIGDPVNEAARITELAKDEPGCVLASATSVSRAHPDEAQRWQIVRAEVLRGRGVPTDLAAPTLPLNQS</sequence>
<feature type="transmembrane region" description="Helical" evidence="7">
    <location>
        <begin position="72"/>
        <end position="91"/>
    </location>
</feature>
<dbReference type="PANTHER" id="PTHR43081:SF17">
    <property type="entry name" value="BLL5647 PROTEIN"/>
    <property type="match status" value="1"/>
</dbReference>
<dbReference type="GO" id="GO:0004016">
    <property type="term" value="F:adenylate cyclase activity"/>
    <property type="evidence" value="ECO:0007669"/>
    <property type="project" value="UniProtKB-EC"/>
</dbReference>
<evidence type="ECO:0000256" key="5">
    <source>
        <dbReference type="ARBA" id="ARBA00022989"/>
    </source>
</evidence>
<comment type="similarity">
    <text evidence="2">Belongs to the adenylyl cyclase class-3 family.</text>
</comment>
<evidence type="ECO:0000259" key="9">
    <source>
        <dbReference type="PROSITE" id="PS50885"/>
    </source>
</evidence>
<dbReference type="CDD" id="cd06225">
    <property type="entry name" value="HAMP"/>
    <property type="match status" value="1"/>
</dbReference>
<evidence type="ECO:0000313" key="10">
    <source>
        <dbReference type="EMBL" id="MBB3037804.1"/>
    </source>
</evidence>
<dbReference type="PROSITE" id="PS50125">
    <property type="entry name" value="GUANYLATE_CYCLASE_2"/>
    <property type="match status" value="1"/>
</dbReference>
<dbReference type="Gene3D" id="3.30.70.1230">
    <property type="entry name" value="Nucleotide cyclase"/>
    <property type="match status" value="1"/>
</dbReference>
<comment type="caution">
    <text evidence="10">The sequence shown here is derived from an EMBL/GenBank/DDBJ whole genome shotgun (WGS) entry which is preliminary data.</text>
</comment>
<dbReference type="InterPro" id="IPR050697">
    <property type="entry name" value="Adenylyl/Guanylyl_Cyclase_3/4"/>
</dbReference>
<dbReference type="PROSITE" id="PS50885">
    <property type="entry name" value="HAMP"/>
    <property type="match status" value="1"/>
</dbReference>
<dbReference type="Gene3D" id="6.10.340.10">
    <property type="match status" value="1"/>
</dbReference>
<dbReference type="SMART" id="SM00044">
    <property type="entry name" value="CYCc"/>
    <property type="match status" value="1"/>
</dbReference>
<feature type="domain" description="HAMP" evidence="9">
    <location>
        <begin position="256"/>
        <end position="308"/>
    </location>
</feature>
<feature type="transmembrane region" description="Helical" evidence="7">
    <location>
        <begin position="28"/>
        <end position="52"/>
    </location>
</feature>
<dbReference type="EMBL" id="JACHWS010000002">
    <property type="protein sequence ID" value="MBB3037804.1"/>
    <property type="molecule type" value="Genomic_DNA"/>
</dbReference>
<evidence type="ECO:0000313" key="11">
    <source>
        <dbReference type="Proteomes" id="UP000567922"/>
    </source>
</evidence>
<proteinExistence type="inferred from homology"/>
<dbReference type="GO" id="GO:0035556">
    <property type="term" value="P:intracellular signal transduction"/>
    <property type="evidence" value="ECO:0007669"/>
    <property type="project" value="InterPro"/>
</dbReference>
<dbReference type="GO" id="GO:0006171">
    <property type="term" value="P:cAMP biosynthetic process"/>
    <property type="evidence" value="ECO:0007669"/>
    <property type="project" value="TreeGrafter"/>
</dbReference>
<evidence type="ECO:0000256" key="6">
    <source>
        <dbReference type="ARBA" id="ARBA00023136"/>
    </source>
</evidence>
<dbReference type="Proteomes" id="UP000567922">
    <property type="component" value="Unassembled WGS sequence"/>
</dbReference>
<dbReference type="SMART" id="SM00304">
    <property type="entry name" value="HAMP"/>
    <property type="match status" value="1"/>
</dbReference>
<feature type="transmembrane region" description="Helical" evidence="7">
    <location>
        <begin position="200"/>
        <end position="225"/>
    </location>
</feature>
<keyword evidence="4 7" id="KW-0812">Transmembrane</keyword>
<feature type="transmembrane region" description="Helical" evidence="7">
    <location>
        <begin position="144"/>
        <end position="169"/>
    </location>
</feature>
<evidence type="ECO:0000256" key="4">
    <source>
        <dbReference type="ARBA" id="ARBA00022692"/>
    </source>
</evidence>
<keyword evidence="6 7" id="KW-0472">Membrane</keyword>
<accession>A0A839RNT6</accession>
<dbReference type="CDD" id="cd07302">
    <property type="entry name" value="CHD"/>
    <property type="match status" value="1"/>
</dbReference>
<evidence type="ECO:0000256" key="7">
    <source>
        <dbReference type="SAM" id="Phobius"/>
    </source>
</evidence>
<dbReference type="RefSeq" id="WP_083962418.1">
    <property type="nucleotide sequence ID" value="NZ_BDDI01000013.1"/>
</dbReference>
<feature type="transmembrane region" description="Helical" evidence="7">
    <location>
        <begin position="231"/>
        <end position="250"/>
    </location>
</feature>
<dbReference type="Pfam" id="PF00672">
    <property type="entry name" value="HAMP"/>
    <property type="match status" value="1"/>
</dbReference>
<keyword evidence="3" id="KW-1003">Cell membrane</keyword>
<evidence type="ECO:0000256" key="1">
    <source>
        <dbReference type="ARBA" id="ARBA00004651"/>
    </source>
</evidence>
<dbReference type="GO" id="GO:0005886">
    <property type="term" value="C:plasma membrane"/>
    <property type="evidence" value="ECO:0007669"/>
    <property type="project" value="UniProtKB-SubCell"/>
</dbReference>
<dbReference type="InterPro" id="IPR003660">
    <property type="entry name" value="HAMP_dom"/>
</dbReference>
<evidence type="ECO:0000256" key="3">
    <source>
        <dbReference type="ARBA" id="ARBA00022475"/>
    </source>
</evidence>
<keyword evidence="11" id="KW-1185">Reference proteome</keyword>
<dbReference type="PANTHER" id="PTHR43081">
    <property type="entry name" value="ADENYLATE CYCLASE, TERMINAL-DIFFERENTIATION SPECIFIC-RELATED"/>
    <property type="match status" value="1"/>
</dbReference>
<comment type="subcellular location">
    <subcellularLocation>
        <location evidence="1">Cell membrane</location>
        <topology evidence="1">Multi-pass membrane protein</topology>
    </subcellularLocation>
</comment>
<protein>
    <submittedName>
        <fullName evidence="10">Adenylate cyclase</fullName>
        <ecNumber evidence="10">4.6.1.1</ecNumber>
    </submittedName>
</protein>
<reference evidence="10 11" key="1">
    <citation type="submission" date="2020-08" db="EMBL/GenBank/DDBJ databases">
        <title>Sequencing the genomes of 1000 actinobacteria strains.</title>
        <authorList>
            <person name="Klenk H.-P."/>
        </authorList>
    </citation>
    <scope>NUCLEOTIDE SEQUENCE [LARGE SCALE GENOMIC DNA]</scope>
    <source>
        <strain evidence="10 11">DSM 45258</strain>
    </source>
</reference>
<gene>
    <name evidence="10" type="ORF">FHU29_002253</name>
</gene>
<dbReference type="InterPro" id="IPR001054">
    <property type="entry name" value="A/G_cyclase"/>
</dbReference>
<dbReference type="EC" id="4.6.1.1" evidence="10"/>
<dbReference type="Pfam" id="PF00211">
    <property type="entry name" value="Guanylate_cyc"/>
    <property type="match status" value="1"/>
</dbReference>
<organism evidence="10 11">
    <name type="scientific">Hoyosella altamirensis</name>
    <dbReference type="NCBI Taxonomy" id="616997"/>
    <lineage>
        <taxon>Bacteria</taxon>
        <taxon>Bacillati</taxon>
        <taxon>Actinomycetota</taxon>
        <taxon>Actinomycetes</taxon>
        <taxon>Mycobacteriales</taxon>
        <taxon>Hoyosellaceae</taxon>
        <taxon>Hoyosella</taxon>
    </lineage>
</organism>
<evidence type="ECO:0000256" key="2">
    <source>
        <dbReference type="ARBA" id="ARBA00005381"/>
    </source>
</evidence>
<dbReference type="AlphaFoldDB" id="A0A839RNT6"/>
<keyword evidence="10" id="KW-0456">Lyase</keyword>
<evidence type="ECO:0000259" key="8">
    <source>
        <dbReference type="PROSITE" id="PS50125"/>
    </source>
</evidence>
<name>A0A839RNT6_9ACTN</name>
<dbReference type="InterPro" id="IPR029787">
    <property type="entry name" value="Nucleotide_cyclase"/>
</dbReference>
<keyword evidence="5 7" id="KW-1133">Transmembrane helix</keyword>
<dbReference type="OrthoDB" id="368920at2"/>
<feature type="domain" description="Guanylate cyclase" evidence="8">
    <location>
        <begin position="340"/>
        <end position="470"/>
    </location>
</feature>